<feature type="transmembrane region" description="Helical" evidence="2">
    <location>
        <begin position="125"/>
        <end position="144"/>
    </location>
</feature>
<feature type="transmembrane region" description="Helical" evidence="2">
    <location>
        <begin position="164"/>
        <end position="183"/>
    </location>
</feature>
<evidence type="ECO:0000256" key="2">
    <source>
        <dbReference type="SAM" id="Phobius"/>
    </source>
</evidence>
<accession>A0A4R6S925</accession>
<feature type="transmembrane region" description="Helical" evidence="2">
    <location>
        <begin position="214"/>
        <end position="234"/>
    </location>
</feature>
<evidence type="ECO:0000256" key="1">
    <source>
        <dbReference type="SAM" id="MobiDB-lite"/>
    </source>
</evidence>
<keyword evidence="5" id="KW-1185">Reference proteome</keyword>
<dbReference type="Proteomes" id="UP000295601">
    <property type="component" value="Unassembled WGS sequence"/>
</dbReference>
<dbReference type="OrthoDB" id="8206682at2"/>
<keyword evidence="2" id="KW-0472">Membrane</keyword>
<sequence length="482" mass="50443">MTLVAPSSAVSAAAHPTSTTAPATRDRATRDRATRDRAVDLVRAACLIAVVTVHALMVGASVSGRDVVLENALEGWDLFTPFSWFAQMMPLFFILGGFASATHFRRMRQRGMGAADYVALRLRRLLPVPLAAALAVATVLGAMTLTGLSPELVATAGWRISQPLWFLGVYVLCSACVPLALRAHERAPRCALAMLGGAVLLVDGVRFATGIDALGFANLLFVWLFVQQLGFWLADGRAPKLRLAGWAVAGIVALMLIGASPVNLFEALNPPTAPLALLGVVQFAVFARLRPRLAQWAELPRVRTASDVINGTAMTIYSWHMPVVVLLAGVLLGVEPLLAEGAGTLLPVPLSAEWWASRPLWLVAAGLAVAGVVALVARLERRPGTVAAGSASGSGAGSRADSATIAGPGTRDFAALSTGRATLAVLSGAGGVLVILAATGALWAWLVGVLMLWIAIQMTRPEPAARSLPVRQNANPIPNSTP</sequence>
<feature type="transmembrane region" description="Helical" evidence="2">
    <location>
        <begin position="319"/>
        <end position="339"/>
    </location>
</feature>
<feature type="transmembrane region" description="Helical" evidence="2">
    <location>
        <begin position="82"/>
        <end position="104"/>
    </location>
</feature>
<keyword evidence="2" id="KW-1133">Transmembrane helix</keyword>
<dbReference type="GO" id="GO:0016747">
    <property type="term" value="F:acyltransferase activity, transferring groups other than amino-acyl groups"/>
    <property type="evidence" value="ECO:0007669"/>
    <property type="project" value="InterPro"/>
</dbReference>
<dbReference type="EMBL" id="SNYA01000001">
    <property type="protein sequence ID" value="TDP95385.1"/>
    <property type="molecule type" value="Genomic_DNA"/>
</dbReference>
<keyword evidence="2" id="KW-0812">Transmembrane</keyword>
<dbReference type="Pfam" id="PF01757">
    <property type="entry name" value="Acyl_transf_3"/>
    <property type="match status" value="1"/>
</dbReference>
<feature type="transmembrane region" description="Helical" evidence="2">
    <location>
        <begin position="359"/>
        <end position="377"/>
    </location>
</feature>
<proteinExistence type="predicted"/>
<feature type="transmembrane region" description="Helical" evidence="2">
    <location>
        <begin position="271"/>
        <end position="289"/>
    </location>
</feature>
<gene>
    <name evidence="4" type="ORF">EDF62_0069</name>
</gene>
<keyword evidence="4" id="KW-0808">Transferase</keyword>
<dbReference type="RefSeq" id="WP_133615385.1">
    <property type="nucleotide sequence ID" value="NZ_SNYA01000001.1"/>
</dbReference>
<dbReference type="AlphaFoldDB" id="A0A4R6S925"/>
<keyword evidence="4" id="KW-0012">Acyltransferase</keyword>
<evidence type="ECO:0000313" key="4">
    <source>
        <dbReference type="EMBL" id="TDP95385.1"/>
    </source>
</evidence>
<feature type="transmembrane region" description="Helical" evidence="2">
    <location>
        <begin position="246"/>
        <end position="265"/>
    </location>
</feature>
<feature type="transmembrane region" description="Helical" evidence="2">
    <location>
        <begin position="41"/>
        <end position="62"/>
    </location>
</feature>
<feature type="domain" description="Acyltransferase 3" evidence="3">
    <location>
        <begin position="38"/>
        <end position="375"/>
    </location>
</feature>
<protein>
    <submittedName>
        <fullName evidence="4">Acyltransferase-like protein</fullName>
    </submittedName>
</protein>
<feature type="transmembrane region" description="Helical" evidence="2">
    <location>
        <begin position="190"/>
        <end position="208"/>
    </location>
</feature>
<feature type="region of interest" description="Disordered" evidence="1">
    <location>
        <begin position="1"/>
        <end position="32"/>
    </location>
</feature>
<feature type="compositionally biased region" description="Low complexity" evidence="1">
    <location>
        <begin position="1"/>
        <end position="23"/>
    </location>
</feature>
<feature type="transmembrane region" description="Helical" evidence="2">
    <location>
        <begin position="423"/>
        <end position="456"/>
    </location>
</feature>
<comment type="caution">
    <text evidence="4">The sequence shown here is derived from an EMBL/GenBank/DDBJ whole genome shotgun (WGS) entry which is preliminary data.</text>
</comment>
<evidence type="ECO:0000313" key="5">
    <source>
        <dbReference type="Proteomes" id="UP000295601"/>
    </source>
</evidence>
<name>A0A4R6S925_9MICO</name>
<evidence type="ECO:0000259" key="3">
    <source>
        <dbReference type="Pfam" id="PF01757"/>
    </source>
</evidence>
<organism evidence="4 5">
    <name type="scientific">Leucobacter luti</name>
    <dbReference type="NCBI Taxonomy" id="340320"/>
    <lineage>
        <taxon>Bacteria</taxon>
        <taxon>Bacillati</taxon>
        <taxon>Actinomycetota</taxon>
        <taxon>Actinomycetes</taxon>
        <taxon>Micrococcales</taxon>
        <taxon>Microbacteriaceae</taxon>
        <taxon>Leucobacter</taxon>
    </lineage>
</organism>
<dbReference type="InterPro" id="IPR002656">
    <property type="entry name" value="Acyl_transf_3_dom"/>
</dbReference>
<reference evidence="4 5" key="1">
    <citation type="submission" date="2019-03" db="EMBL/GenBank/DDBJ databases">
        <title>Genomic analyses of the natural microbiome of Caenorhabditis elegans.</title>
        <authorList>
            <person name="Samuel B."/>
        </authorList>
    </citation>
    <scope>NUCLEOTIDE SEQUENCE [LARGE SCALE GENOMIC DNA]</scope>
    <source>
        <strain evidence="4 5">JUb18</strain>
    </source>
</reference>